<evidence type="ECO:0000256" key="10">
    <source>
        <dbReference type="ARBA" id="ARBA00031353"/>
    </source>
</evidence>
<dbReference type="InterPro" id="IPR013221">
    <property type="entry name" value="Mur_ligase_cen"/>
</dbReference>
<dbReference type="InterPro" id="IPR044019">
    <property type="entry name" value="Cyanophycin_syn_N"/>
</dbReference>
<protein>
    <recommendedName>
        <fullName evidence="6">Cyanophycin synthetase</fullName>
        <ecNumber evidence="5">6.3.2.29</ecNumber>
        <ecNumber evidence="4">6.3.2.30</ecNumber>
    </recommendedName>
    <alternativeName>
        <fullName evidence="10">Cyanophycin synthase</fullName>
    </alternativeName>
</protein>
<dbReference type="Pfam" id="PF08443">
    <property type="entry name" value="RimK"/>
    <property type="match status" value="1"/>
</dbReference>
<dbReference type="Pfam" id="PF08245">
    <property type="entry name" value="Mur_ligase_M"/>
    <property type="match status" value="1"/>
</dbReference>
<evidence type="ECO:0000313" key="16">
    <source>
        <dbReference type="Proteomes" id="UP000184498"/>
    </source>
</evidence>
<dbReference type="AlphaFoldDB" id="A0A1M6T7Q0"/>
<dbReference type="InterPro" id="IPR036615">
    <property type="entry name" value="Mur_ligase_C_dom_sf"/>
</dbReference>
<dbReference type="Gene3D" id="3.30.1490.20">
    <property type="entry name" value="ATP-grasp fold, A domain"/>
    <property type="match status" value="1"/>
</dbReference>
<evidence type="ECO:0000256" key="12">
    <source>
        <dbReference type="ARBA" id="ARBA00048425"/>
    </source>
</evidence>
<gene>
    <name evidence="15" type="ORF">SAMN05444371_2701</name>
</gene>
<keyword evidence="9 13" id="KW-0067">ATP-binding</keyword>
<dbReference type="InterPro" id="IPR036565">
    <property type="entry name" value="Mur-like_cat_sf"/>
</dbReference>
<dbReference type="EC" id="6.3.2.29" evidence="5"/>
<dbReference type="Pfam" id="PF02875">
    <property type="entry name" value="Mur_ligase_C"/>
    <property type="match status" value="1"/>
</dbReference>
<dbReference type="InterPro" id="IPR004101">
    <property type="entry name" value="Mur_ligase_C"/>
</dbReference>
<comment type="catalytic activity">
    <reaction evidence="11">
        <text>[L-4-(L-arginin-2-N-yl)aspartate](n)-L-aspartate + L-arginine + ATP = [L-4-(L-arginin-2-N-yl)aspartate](n+1) + ADP + phosphate + H(+)</text>
        <dbReference type="Rhea" id="RHEA:23888"/>
        <dbReference type="Rhea" id="RHEA-COMP:13732"/>
        <dbReference type="Rhea" id="RHEA-COMP:13733"/>
        <dbReference type="ChEBI" id="CHEBI:15378"/>
        <dbReference type="ChEBI" id="CHEBI:30616"/>
        <dbReference type="ChEBI" id="CHEBI:32682"/>
        <dbReference type="ChEBI" id="CHEBI:43474"/>
        <dbReference type="ChEBI" id="CHEBI:137986"/>
        <dbReference type="ChEBI" id="CHEBI:137990"/>
        <dbReference type="ChEBI" id="CHEBI:456216"/>
        <dbReference type="EC" id="6.3.2.30"/>
    </reaction>
</comment>
<sequence>MKIEKIQVLRGPNIWSITRKKLIQMRLNLEEVEHQPTNKIEGFRDRIEALLPSLISHRCSEGTVGGFFKRVEMGTWMGHVIEHIALEIQTLAGMDVGFGRTRETKTPGTYNVVFNYIEEKAGVYAAEESVKIAQCLIDGTEYDIHACIQKLKEIRERERLGPSTGSIVEEAASRRIPWIRLGKNSLVQLGYGINQQRFQATITGNTSSIAVDIACNKELTKKMLEDAAIPVPSGDLVMDEEGLQGVVRKIGYPLVLKPLDGNHGKGASINVKDYETALTGLQHAQQYSRKVIVEKYITGFDFRVLVINHKMVAAARRVPAHIVGDGELNIRQLIDKENLDPRRGYGHENVLTEIDVDKDTNELLEKLGYTLETVPQKGEIVYLKSTANLSTGGTSIDVTDMIHPENVQMAERISRIIGLDVCGIDIMAENLTQPLKESGGAILEVNAAPGFRMHLAPSEGLPRNVAAPVVDMLYPPGKEFRIPIIALTGTNGKTTTTRLLAHIVKNNGKRVGFTTSDGIYIQNTLLEKGDTTGPMSAEFILKDPTVEFAVLETARGGILRSGLGFGTCDIGVLTNIKEDHLGISDIHNLKDLTRVKRVVLDSVKKDGWCVLNADDEYSMRIKDDLHSKVALFSLDENNPHIRKFAKEGKITCVYEEGFVTIKKGEWKIRIERVKNIPITMEGKARFMIANVLAASLAAYVYGFEIPNIALALTTFIPSAQLTPGRLNVFKFKNFKVMIDFAHNPAGYEAIEDYLKNVESNKKIGIISGVGDRRDSDIRECGKIAARMFDHIIIRNEKHLRGRTEEEINGLIIEGIHSVEKSVSYEIIPKEIDALKHSMSLAEEGTFITALSDVINNAIEIVQEYQAKELQDE</sequence>
<reference evidence="16" key="1">
    <citation type="submission" date="2016-11" db="EMBL/GenBank/DDBJ databases">
        <authorList>
            <person name="Varghese N."/>
            <person name="Submissions S."/>
        </authorList>
    </citation>
    <scope>NUCLEOTIDE SEQUENCE [LARGE SCALE GENOMIC DNA]</scope>
    <source>
        <strain evidence="16">DSM 18016</strain>
    </source>
</reference>
<comment type="function">
    <text evidence="1">Catalyzes the ATP-dependent polymerization of arginine and aspartate to multi-L-arginyl-poly-L-aspartic acid (cyanophycin; a water-insoluble reserve polymer).</text>
</comment>
<dbReference type="GO" id="GO:0005524">
    <property type="term" value="F:ATP binding"/>
    <property type="evidence" value="ECO:0007669"/>
    <property type="project" value="UniProtKB-UniRule"/>
</dbReference>
<evidence type="ECO:0000256" key="4">
    <source>
        <dbReference type="ARBA" id="ARBA00012968"/>
    </source>
</evidence>
<proteinExistence type="inferred from homology"/>
<evidence type="ECO:0000256" key="1">
    <source>
        <dbReference type="ARBA" id="ARBA00003184"/>
    </source>
</evidence>
<comment type="catalytic activity">
    <reaction evidence="12">
        <text>[L-4-(L-arginin-2-N-yl)aspartate](n) + L-aspartate + ATP = [L-4-(L-arginin-2-N-yl)aspartate](n)-L-aspartate + ADP + phosphate + H(+)</text>
        <dbReference type="Rhea" id="RHEA:13277"/>
        <dbReference type="Rhea" id="RHEA-COMP:13728"/>
        <dbReference type="Rhea" id="RHEA-COMP:13733"/>
        <dbReference type="ChEBI" id="CHEBI:15378"/>
        <dbReference type="ChEBI" id="CHEBI:29991"/>
        <dbReference type="ChEBI" id="CHEBI:30616"/>
        <dbReference type="ChEBI" id="CHEBI:43474"/>
        <dbReference type="ChEBI" id="CHEBI:137986"/>
        <dbReference type="ChEBI" id="CHEBI:137990"/>
        <dbReference type="ChEBI" id="CHEBI:456216"/>
        <dbReference type="EC" id="6.3.2.29"/>
    </reaction>
</comment>
<dbReference type="GO" id="GO:0071161">
    <property type="term" value="F:cyanophycin synthetase activity (L-arginine-adding)"/>
    <property type="evidence" value="ECO:0007669"/>
    <property type="project" value="UniProtKB-EC"/>
</dbReference>
<keyword evidence="7" id="KW-0436">Ligase</keyword>
<evidence type="ECO:0000256" key="3">
    <source>
        <dbReference type="ARBA" id="ARBA00011738"/>
    </source>
</evidence>
<comment type="similarity">
    <text evidence="2">In the C-terminal section; belongs to the MurCDEF family.</text>
</comment>
<dbReference type="InterPro" id="IPR011810">
    <property type="entry name" value="Cya_phycin_syn"/>
</dbReference>
<dbReference type="SUPFAM" id="SSF56059">
    <property type="entry name" value="Glutathione synthetase ATP-binding domain-like"/>
    <property type="match status" value="1"/>
</dbReference>
<evidence type="ECO:0000256" key="8">
    <source>
        <dbReference type="ARBA" id="ARBA00022741"/>
    </source>
</evidence>
<dbReference type="EMBL" id="FRAM01000003">
    <property type="protein sequence ID" value="SHK53062.1"/>
    <property type="molecule type" value="Genomic_DNA"/>
</dbReference>
<dbReference type="InterPro" id="IPR013651">
    <property type="entry name" value="ATP-grasp_RimK-type"/>
</dbReference>
<evidence type="ECO:0000256" key="2">
    <source>
        <dbReference type="ARBA" id="ARBA00009060"/>
    </source>
</evidence>
<evidence type="ECO:0000256" key="5">
    <source>
        <dbReference type="ARBA" id="ARBA00013005"/>
    </source>
</evidence>
<keyword evidence="16" id="KW-1185">Reference proteome</keyword>
<dbReference type="NCBIfam" id="NF010623">
    <property type="entry name" value="PRK14016.1"/>
    <property type="match status" value="1"/>
</dbReference>
<accession>A0A1M6T7Q0</accession>
<dbReference type="PANTHER" id="PTHR23135">
    <property type="entry name" value="MUR LIGASE FAMILY MEMBER"/>
    <property type="match status" value="1"/>
</dbReference>
<dbReference type="InterPro" id="IPR013815">
    <property type="entry name" value="ATP_grasp_subdomain_1"/>
</dbReference>
<dbReference type="STRING" id="216903.SAMN05444371_2701"/>
<dbReference type="Proteomes" id="UP000184498">
    <property type="component" value="Unassembled WGS sequence"/>
</dbReference>
<keyword evidence="8 13" id="KW-0547">Nucleotide-binding</keyword>
<evidence type="ECO:0000256" key="13">
    <source>
        <dbReference type="PROSITE-ProRule" id="PRU00409"/>
    </source>
</evidence>
<evidence type="ECO:0000256" key="6">
    <source>
        <dbReference type="ARBA" id="ARBA00022036"/>
    </source>
</evidence>
<dbReference type="Pfam" id="PF18921">
    <property type="entry name" value="Cyanophycin_syn"/>
    <property type="match status" value="1"/>
</dbReference>
<dbReference type="Gene3D" id="3.90.190.20">
    <property type="entry name" value="Mur ligase, C-terminal domain"/>
    <property type="match status" value="1"/>
</dbReference>
<dbReference type="InterPro" id="IPR011761">
    <property type="entry name" value="ATP-grasp"/>
</dbReference>
<dbReference type="GO" id="GO:0071160">
    <property type="term" value="F:cyanophycin synthetase activity (L-aspartate-adding)"/>
    <property type="evidence" value="ECO:0007669"/>
    <property type="project" value="UniProtKB-EC"/>
</dbReference>
<evidence type="ECO:0000256" key="7">
    <source>
        <dbReference type="ARBA" id="ARBA00022598"/>
    </source>
</evidence>
<dbReference type="PROSITE" id="PS50975">
    <property type="entry name" value="ATP_GRASP"/>
    <property type="match status" value="1"/>
</dbReference>
<dbReference type="SUPFAM" id="SSF53244">
    <property type="entry name" value="MurD-like peptide ligases, peptide-binding domain"/>
    <property type="match status" value="1"/>
</dbReference>
<dbReference type="NCBIfam" id="TIGR02068">
    <property type="entry name" value="cya_phycin_syn"/>
    <property type="match status" value="1"/>
</dbReference>
<dbReference type="PANTHER" id="PTHR23135:SF18">
    <property type="entry name" value="CYANOPHYCIN SYNTHETASE"/>
    <property type="match status" value="1"/>
</dbReference>
<dbReference type="RefSeq" id="WP_072998937.1">
    <property type="nucleotide sequence ID" value="NZ_FRAM01000003.1"/>
</dbReference>
<dbReference type="InterPro" id="IPR018109">
    <property type="entry name" value="Folylpolyglutamate_synth_CS"/>
</dbReference>
<dbReference type="GO" id="GO:0046872">
    <property type="term" value="F:metal ion binding"/>
    <property type="evidence" value="ECO:0007669"/>
    <property type="project" value="InterPro"/>
</dbReference>
<dbReference type="PROSITE" id="PS01011">
    <property type="entry name" value="FOLYLPOLYGLU_SYNT_1"/>
    <property type="match status" value="1"/>
</dbReference>
<comment type="subunit">
    <text evidence="3">Homodimer.</text>
</comment>
<dbReference type="Gene3D" id="3.30.470.20">
    <property type="entry name" value="ATP-grasp fold, B domain"/>
    <property type="match status" value="2"/>
</dbReference>
<evidence type="ECO:0000259" key="14">
    <source>
        <dbReference type="PROSITE" id="PS50975"/>
    </source>
</evidence>
<organism evidence="15 16">
    <name type="scientific">Epilithonimonas mollis</name>
    <dbReference type="NCBI Taxonomy" id="216903"/>
    <lineage>
        <taxon>Bacteria</taxon>
        <taxon>Pseudomonadati</taxon>
        <taxon>Bacteroidota</taxon>
        <taxon>Flavobacteriia</taxon>
        <taxon>Flavobacteriales</taxon>
        <taxon>Weeksellaceae</taxon>
        <taxon>Chryseobacterium group</taxon>
        <taxon>Epilithonimonas</taxon>
    </lineage>
</organism>
<name>A0A1M6T7Q0_9FLAO</name>
<dbReference type="GO" id="GO:0004326">
    <property type="term" value="F:tetrahydrofolylpolyglutamate synthase activity"/>
    <property type="evidence" value="ECO:0007669"/>
    <property type="project" value="InterPro"/>
</dbReference>
<evidence type="ECO:0000256" key="9">
    <source>
        <dbReference type="ARBA" id="ARBA00022840"/>
    </source>
</evidence>
<feature type="domain" description="ATP-grasp" evidence="14">
    <location>
        <begin position="221"/>
        <end position="474"/>
    </location>
</feature>
<dbReference type="OrthoDB" id="9803907at2"/>
<dbReference type="Gene3D" id="3.40.1190.10">
    <property type="entry name" value="Mur-like, catalytic domain"/>
    <property type="match status" value="1"/>
</dbReference>
<evidence type="ECO:0000313" key="15">
    <source>
        <dbReference type="EMBL" id="SHK53062.1"/>
    </source>
</evidence>
<evidence type="ECO:0000256" key="11">
    <source>
        <dbReference type="ARBA" id="ARBA00048094"/>
    </source>
</evidence>
<dbReference type="EC" id="6.3.2.30" evidence="4"/>
<dbReference type="SUPFAM" id="SSF53623">
    <property type="entry name" value="MurD-like peptide ligases, catalytic domain"/>
    <property type="match status" value="1"/>
</dbReference>